<dbReference type="PROSITE" id="PS50943">
    <property type="entry name" value="HTH_CROC1"/>
    <property type="match status" value="1"/>
</dbReference>
<feature type="compositionally biased region" description="Low complexity" evidence="1">
    <location>
        <begin position="90"/>
        <end position="109"/>
    </location>
</feature>
<dbReference type="PRINTS" id="PR00364">
    <property type="entry name" value="DISEASERSIST"/>
</dbReference>
<dbReference type="InterPro" id="IPR001387">
    <property type="entry name" value="Cro/C1-type_HTH"/>
</dbReference>
<dbReference type="SUPFAM" id="SSF48452">
    <property type="entry name" value="TPR-like"/>
    <property type="match status" value="2"/>
</dbReference>
<dbReference type="CDD" id="cd00093">
    <property type="entry name" value="HTH_XRE"/>
    <property type="match status" value="1"/>
</dbReference>
<dbReference type="Proteomes" id="UP001501222">
    <property type="component" value="Unassembled WGS sequence"/>
</dbReference>
<organism evidence="3 4">
    <name type="scientific">Kribbella ginsengisoli</name>
    <dbReference type="NCBI Taxonomy" id="363865"/>
    <lineage>
        <taxon>Bacteria</taxon>
        <taxon>Bacillati</taxon>
        <taxon>Actinomycetota</taxon>
        <taxon>Actinomycetes</taxon>
        <taxon>Propionibacteriales</taxon>
        <taxon>Kribbellaceae</taxon>
        <taxon>Kribbella</taxon>
    </lineage>
</organism>
<dbReference type="EMBL" id="BAABAA010000002">
    <property type="protein sequence ID" value="GAA3550544.1"/>
    <property type="molecule type" value="Genomic_DNA"/>
</dbReference>
<dbReference type="RefSeq" id="WP_344839252.1">
    <property type="nucleotide sequence ID" value="NZ_BAABAA010000002.1"/>
</dbReference>
<accession>A0ABP6WKJ3</accession>
<dbReference type="Gene3D" id="1.25.40.10">
    <property type="entry name" value="Tetratricopeptide repeat domain"/>
    <property type="match status" value="1"/>
</dbReference>
<evidence type="ECO:0000313" key="3">
    <source>
        <dbReference type="EMBL" id="GAA3550544.1"/>
    </source>
</evidence>
<dbReference type="InterPro" id="IPR011990">
    <property type="entry name" value="TPR-like_helical_dom_sf"/>
</dbReference>
<feature type="domain" description="HTH cro/C1-type" evidence="2">
    <location>
        <begin position="9"/>
        <end position="64"/>
    </location>
</feature>
<dbReference type="Pfam" id="PF13560">
    <property type="entry name" value="HTH_31"/>
    <property type="match status" value="1"/>
</dbReference>
<dbReference type="SUPFAM" id="SSF47413">
    <property type="entry name" value="lambda repressor-like DNA-binding domains"/>
    <property type="match status" value="1"/>
</dbReference>
<dbReference type="SMART" id="SM00028">
    <property type="entry name" value="TPR"/>
    <property type="match status" value="4"/>
</dbReference>
<reference evidence="4" key="1">
    <citation type="journal article" date="2019" name="Int. J. Syst. Evol. Microbiol.">
        <title>The Global Catalogue of Microorganisms (GCM) 10K type strain sequencing project: providing services to taxonomists for standard genome sequencing and annotation.</title>
        <authorList>
            <consortium name="The Broad Institute Genomics Platform"/>
            <consortium name="The Broad Institute Genome Sequencing Center for Infectious Disease"/>
            <person name="Wu L."/>
            <person name="Ma J."/>
        </authorList>
    </citation>
    <scope>NUCLEOTIDE SEQUENCE [LARGE SCALE GENOMIC DNA]</scope>
    <source>
        <strain evidence="4">JCM 16928</strain>
    </source>
</reference>
<dbReference type="InterPro" id="IPR027417">
    <property type="entry name" value="P-loop_NTPase"/>
</dbReference>
<dbReference type="PANTHER" id="PTHR47691">
    <property type="entry name" value="REGULATOR-RELATED"/>
    <property type="match status" value="1"/>
</dbReference>
<protein>
    <recommendedName>
        <fullName evidence="2">HTH cro/C1-type domain-containing protein</fullName>
    </recommendedName>
</protein>
<comment type="caution">
    <text evidence="3">The sequence shown here is derived from an EMBL/GenBank/DDBJ whole genome shotgun (WGS) entry which is preliminary data.</text>
</comment>
<dbReference type="InterPro" id="IPR002182">
    <property type="entry name" value="NB-ARC"/>
</dbReference>
<evidence type="ECO:0000313" key="4">
    <source>
        <dbReference type="Proteomes" id="UP001501222"/>
    </source>
</evidence>
<feature type="compositionally biased region" description="Gly residues" evidence="1">
    <location>
        <begin position="110"/>
        <end position="123"/>
    </location>
</feature>
<dbReference type="Gene3D" id="3.40.50.300">
    <property type="entry name" value="P-loop containing nucleotide triphosphate hydrolases"/>
    <property type="match status" value="1"/>
</dbReference>
<dbReference type="InterPro" id="IPR010982">
    <property type="entry name" value="Lambda_DNA-bd_dom_sf"/>
</dbReference>
<sequence>MDPDFATLLHRHRKAAGLTQQKLAELTGVSLAAISALERGVRRFPRADTANALAYAMGLTADERQAFSAAARRQRRPRSDGQPSTSNAVSGRARSGSEPAGSGSESGSESGSGSGAAGSGPAGAGTVAAGEAVVPRQLPMPDAGFTGRTGDLDALHSALTSGSRVAIVAITGMGGVGKTTLAVKAAHSAIAEYPDGQAYLDLHGYDTEAAVSPLEALNYLLRAFGLSGPDVPVQVDEAAARLRTLLAGRRALILLDNARDAAQVQSLLPGTGRSAVIITSRHELSGMPTAQILRLGLLTPSEGLDLLRTAVGAARVDAEPQAAQSIVEACGLLPLALKIAAGRLAARPQWPLAHLAGLLQDERRRLDQLEDHELGVRASFDVSIDDLAAGPSDREQRAAGAFALFGVPDGPDLTVEVAARLLDCDEHAALDALEDLCNLHLIESLAPRRYRLHDLLRMYARERAHASVSPELQAAVITRILDLYASAAWQSIELAFPRSGRLPWYRAQPPIVNGGRKYEDGGAALSWLDGQRPHLVALVSQGARTADVPAVSVIRLVIGLHTFYATRGHWLDCLRIFRTALEIVDDPQAEAHIRSDLGLVLFDLARSGAGHPDDSIAELHRSRDLFESAHDLVGEALALANLSHVLDLNGNYQQAINAGRQALTLYRELDDAPGATIAHINIGNSQGRLGRTAAQRASYDEAIALSTQNNAHHHLAIALLGSGVAYQQAGDLASSATHLHQAATNFKTLNDQLSLAEALDELGVTLRLSGDLPTSIHHLEEALTIATHYDDGQRHHLILTHLADSLEAAGNPTAAALHRTQAEEINRGRGSSHDA</sequence>
<proteinExistence type="predicted"/>
<dbReference type="SMART" id="SM00530">
    <property type="entry name" value="HTH_XRE"/>
    <property type="match status" value="1"/>
</dbReference>
<gene>
    <name evidence="3" type="ORF">GCM10022235_17780</name>
</gene>
<dbReference type="PANTHER" id="PTHR47691:SF3">
    <property type="entry name" value="HTH-TYPE TRANSCRIPTIONAL REGULATOR RV0890C-RELATED"/>
    <property type="match status" value="1"/>
</dbReference>
<dbReference type="Pfam" id="PF00931">
    <property type="entry name" value="NB-ARC"/>
    <property type="match status" value="1"/>
</dbReference>
<dbReference type="SUPFAM" id="SSF52540">
    <property type="entry name" value="P-loop containing nucleoside triphosphate hydrolases"/>
    <property type="match status" value="1"/>
</dbReference>
<dbReference type="Gene3D" id="1.10.260.40">
    <property type="entry name" value="lambda repressor-like DNA-binding domains"/>
    <property type="match status" value="1"/>
</dbReference>
<dbReference type="InterPro" id="IPR019734">
    <property type="entry name" value="TPR_rpt"/>
</dbReference>
<evidence type="ECO:0000256" key="1">
    <source>
        <dbReference type="SAM" id="MobiDB-lite"/>
    </source>
</evidence>
<name>A0ABP6WKJ3_9ACTN</name>
<keyword evidence="4" id="KW-1185">Reference proteome</keyword>
<evidence type="ECO:0000259" key="2">
    <source>
        <dbReference type="PROSITE" id="PS50943"/>
    </source>
</evidence>
<feature type="region of interest" description="Disordered" evidence="1">
    <location>
        <begin position="66"/>
        <end position="127"/>
    </location>
</feature>